<organism evidence="2 3">
    <name type="scientific">Cucurbita argyrosperma subsp. sororia</name>
    <dbReference type="NCBI Taxonomy" id="37648"/>
    <lineage>
        <taxon>Eukaryota</taxon>
        <taxon>Viridiplantae</taxon>
        <taxon>Streptophyta</taxon>
        <taxon>Embryophyta</taxon>
        <taxon>Tracheophyta</taxon>
        <taxon>Spermatophyta</taxon>
        <taxon>Magnoliopsida</taxon>
        <taxon>eudicotyledons</taxon>
        <taxon>Gunneridae</taxon>
        <taxon>Pentapetalae</taxon>
        <taxon>rosids</taxon>
        <taxon>fabids</taxon>
        <taxon>Cucurbitales</taxon>
        <taxon>Cucurbitaceae</taxon>
        <taxon>Cucurbiteae</taxon>
        <taxon>Cucurbita</taxon>
    </lineage>
</organism>
<evidence type="ECO:0000313" key="2">
    <source>
        <dbReference type="EMBL" id="KAG6579276.1"/>
    </source>
</evidence>
<comment type="caution">
    <text evidence="2">The sequence shown here is derived from an EMBL/GenBank/DDBJ whole genome shotgun (WGS) entry which is preliminary data.</text>
</comment>
<feature type="non-terminal residue" evidence="2">
    <location>
        <position position="1"/>
    </location>
</feature>
<gene>
    <name evidence="2" type="ORF">SDJN03_23724</name>
</gene>
<accession>A0AAV6MDJ5</accession>
<dbReference type="Proteomes" id="UP000685013">
    <property type="component" value="Chromosome 15"/>
</dbReference>
<feature type="region of interest" description="Disordered" evidence="1">
    <location>
        <begin position="1"/>
        <end position="20"/>
    </location>
</feature>
<name>A0AAV6MDJ5_9ROSI</name>
<evidence type="ECO:0000313" key="3">
    <source>
        <dbReference type="Proteomes" id="UP000685013"/>
    </source>
</evidence>
<keyword evidence="3" id="KW-1185">Reference proteome</keyword>
<dbReference type="EMBL" id="JAGKQH010000015">
    <property type="protein sequence ID" value="KAG6579276.1"/>
    <property type="molecule type" value="Genomic_DNA"/>
</dbReference>
<dbReference type="AlphaFoldDB" id="A0AAV6MDJ5"/>
<proteinExistence type="predicted"/>
<protein>
    <submittedName>
        <fullName evidence="2">Uncharacterized protein</fullName>
    </submittedName>
</protein>
<evidence type="ECO:0000256" key="1">
    <source>
        <dbReference type="SAM" id="MobiDB-lite"/>
    </source>
</evidence>
<sequence>MLASEPESNIEPGPNMKSAIGCEAESFPKSEDKLEDSAIVEAELLDKSMDVAKEREAYSDDVGLSESRDVLIVLENCTKDEHDVADEGDKLVWMVKENMVMGWMPRTR</sequence>
<reference evidence="2 3" key="1">
    <citation type="journal article" date="2021" name="Hortic Res">
        <title>The domestication of Cucurbita argyrosperma as revealed by the genome of its wild relative.</title>
        <authorList>
            <person name="Barrera-Redondo J."/>
            <person name="Sanchez-de la Vega G."/>
            <person name="Aguirre-Liguori J.A."/>
            <person name="Castellanos-Morales G."/>
            <person name="Gutierrez-Guerrero Y.T."/>
            <person name="Aguirre-Dugua X."/>
            <person name="Aguirre-Planter E."/>
            <person name="Tenaillon M.I."/>
            <person name="Lira-Saade R."/>
            <person name="Eguiarte L.E."/>
        </authorList>
    </citation>
    <scope>NUCLEOTIDE SEQUENCE [LARGE SCALE GENOMIC DNA]</scope>
    <source>
        <strain evidence="2">JBR-2021</strain>
    </source>
</reference>